<dbReference type="InterPro" id="IPR029052">
    <property type="entry name" value="Metallo-depent_PP-like"/>
</dbReference>
<accession>A0ABW4YQW2</accession>
<feature type="signal peptide" evidence="1">
    <location>
        <begin position="1"/>
        <end position="24"/>
    </location>
</feature>
<dbReference type="PANTHER" id="PTHR43143:SF5">
    <property type="entry name" value="SECRETED PROTEIN"/>
    <property type="match status" value="1"/>
</dbReference>
<dbReference type="SUPFAM" id="SSF63446">
    <property type="entry name" value="Type I dockerin domain"/>
    <property type="match status" value="1"/>
</dbReference>
<dbReference type="InterPro" id="IPR051918">
    <property type="entry name" value="STPP_CPPED1"/>
</dbReference>
<dbReference type="InterPro" id="IPR008965">
    <property type="entry name" value="CBM2/CBM3_carb-bd_dom_sf"/>
</dbReference>
<dbReference type="RefSeq" id="WP_377775727.1">
    <property type="nucleotide sequence ID" value="NZ_JBHUHO010000049.1"/>
</dbReference>
<proteinExistence type="predicted"/>
<dbReference type="CDD" id="cd14256">
    <property type="entry name" value="Dockerin_I"/>
    <property type="match status" value="1"/>
</dbReference>
<feature type="domain" description="Dockerin" evidence="2">
    <location>
        <begin position="917"/>
        <end position="985"/>
    </location>
</feature>
<name>A0ABW4YQW2_9BACL</name>
<dbReference type="InterPro" id="IPR016134">
    <property type="entry name" value="Dockerin_dom"/>
</dbReference>
<gene>
    <name evidence="3" type="ORF">ACFSJH_20705</name>
</gene>
<dbReference type="Gene3D" id="2.60.120.200">
    <property type="match status" value="2"/>
</dbReference>
<sequence length="985" mass="110415">MKKFKTLLLLTLSMLLMLPSMVAAAEVTNESNETKGLLFTPVYESYMQLEKMLDNIPNTVEMTVKLNKDPGVRQVLFGNFGNNATTSFSIEITADNQLRYYETNNGPAIDLKTSGKQITTGEWTKLAITRDVAAKTVKMWQDGTMIAEFTNRNISPQVEMKNLHRIGTDTRSSMYMGGELQELRLWNETLTEEQLHTPIDGREASLKHAWTFSPDALKTTNVIADIKGQNQLTAQNFPVDASNLFPEDYVSAFTGSGTNFADGQLEIAAKERIADAPRTVEAWVKVGKNPQDFAQAGTIVGNYFDNYYHDISRFNFEINALGNPRIYWKSGLGSALEYTANNVNVKIGDWVHVAITLDATNNKATTYINGEQVHESNTNVAIPTDRTAREMKIGSDYRGYKNTNTPTRNFNGELADVRIWSEVRSADQIKANFDQYVNGDEQSLMVNWKLDQQQDGVYADHSTQQNDALIYDDEDTNWLAPQFAEGDYSIVVIPDTQNIVEYKPTEFKQSMQWIKDNKEKHNIQFAIQVGDLVNNPNSDVQWKTAQEGMTILDGTLPYVFLPGNHDMSWSGLNRNTTKYNKYFPYEKYSKQAGFGGAYVEGKMDNTYHTFKVEDVEYLVVAMEFAPNDDVLKWANDVIKAHPDKRVIITTHSYMYHTGEQISTKHMDYPSRYLADGNNGDDVWNELASLHENVVLVVSGHIGYPDLAKREDVGVHGNKVKQVLVDAQFMQHDLGMMMLMTFKKGSNDVDVNWYSVTKDKLHRAKNQYTAEMNIYPDTTTPTTEPVLQVEDKSVVAGKEVEVPLTITGGQQLKGLEGVLQYDEQLLTFEKFELKQFNEKSVINSSTAGKISFAGLTNQTIAPEKSVIGTVTFKAKADIPEDVISTALTLTKVKGVQDLNDGNSVELNVVVKDGKITFITGLVGDIDSNGLINIVDARLLLKMLVSDNPEQLQNKQKIADVNNDQKVDTADVLALLQMIADRLVTTD</sequence>
<dbReference type="PROSITE" id="PS00018">
    <property type="entry name" value="EF_HAND_1"/>
    <property type="match status" value="1"/>
</dbReference>
<dbReference type="SUPFAM" id="SSF49899">
    <property type="entry name" value="Concanavalin A-like lectins/glucanases"/>
    <property type="match status" value="2"/>
</dbReference>
<dbReference type="EMBL" id="JBHUHO010000049">
    <property type="protein sequence ID" value="MFD2118126.1"/>
    <property type="molecule type" value="Genomic_DNA"/>
</dbReference>
<dbReference type="Pfam" id="PF00404">
    <property type="entry name" value="Dockerin_1"/>
    <property type="match status" value="1"/>
</dbReference>
<keyword evidence="4" id="KW-1185">Reference proteome</keyword>
<dbReference type="InterPro" id="IPR036439">
    <property type="entry name" value="Dockerin_dom_sf"/>
</dbReference>
<dbReference type="Pfam" id="PF13385">
    <property type="entry name" value="Laminin_G_3"/>
    <property type="match status" value="2"/>
</dbReference>
<dbReference type="PROSITE" id="PS51766">
    <property type="entry name" value="DOCKERIN"/>
    <property type="match status" value="1"/>
</dbReference>
<dbReference type="SUPFAM" id="SSF49384">
    <property type="entry name" value="Carbohydrate-binding domain"/>
    <property type="match status" value="1"/>
</dbReference>
<evidence type="ECO:0000313" key="3">
    <source>
        <dbReference type="EMBL" id="MFD2118126.1"/>
    </source>
</evidence>
<keyword evidence="1" id="KW-0732">Signal</keyword>
<protein>
    <submittedName>
        <fullName evidence="3">LamG-like jellyroll fold domain-containing protein</fullName>
    </submittedName>
</protein>
<comment type="caution">
    <text evidence="3">The sequence shown here is derived from an EMBL/GenBank/DDBJ whole genome shotgun (WGS) entry which is preliminary data.</text>
</comment>
<reference evidence="4" key="1">
    <citation type="journal article" date="2019" name="Int. J. Syst. Evol. Microbiol.">
        <title>The Global Catalogue of Microorganisms (GCM) 10K type strain sequencing project: providing services to taxonomists for standard genome sequencing and annotation.</title>
        <authorList>
            <consortium name="The Broad Institute Genomics Platform"/>
            <consortium name="The Broad Institute Genome Sequencing Center for Infectious Disease"/>
            <person name="Wu L."/>
            <person name="Ma J."/>
        </authorList>
    </citation>
    <scope>NUCLEOTIDE SEQUENCE [LARGE SCALE GENOMIC DNA]</scope>
    <source>
        <strain evidence="4">GH52</strain>
    </source>
</reference>
<dbReference type="InterPro" id="IPR004843">
    <property type="entry name" value="Calcineurin-like_PHP"/>
</dbReference>
<dbReference type="Gene3D" id="3.60.21.10">
    <property type="match status" value="1"/>
</dbReference>
<dbReference type="Gene3D" id="2.60.40.680">
    <property type="match status" value="1"/>
</dbReference>
<dbReference type="InterPro" id="IPR013320">
    <property type="entry name" value="ConA-like_dom_sf"/>
</dbReference>
<dbReference type="InterPro" id="IPR002105">
    <property type="entry name" value="Dockerin_1_rpt"/>
</dbReference>
<dbReference type="PANTHER" id="PTHR43143">
    <property type="entry name" value="METALLOPHOSPHOESTERASE, CALCINEURIN SUPERFAMILY"/>
    <property type="match status" value="1"/>
</dbReference>
<feature type="chain" id="PRO_5046558677" evidence="1">
    <location>
        <begin position="25"/>
        <end position="985"/>
    </location>
</feature>
<evidence type="ECO:0000259" key="2">
    <source>
        <dbReference type="PROSITE" id="PS51766"/>
    </source>
</evidence>
<dbReference type="SUPFAM" id="SSF56300">
    <property type="entry name" value="Metallo-dependent phosphatases"/>
    <property type="match status" value="1"/>
</dbReference>
<dbReference type="Proteomes" id="UP001597362">
    <property type="component" value="Unassembled WGS sequence"/>
</dbReference>
<dbReference type="Pfam" id="PF00149">
    <property type="entry name" value="Metallophos"/>
    <property type="match status" value="1"/>
</dbReference>
<evidence type="ECO:0000256" key="1">
    <source>
        <dbReference type="SAM" id="SignalP"/>
    </source>
</evidence>
<dbReference type="Gene3D" id="1.10.1330.10">
    <property type="entry name" value="Dockerin domain"/>
    <property type="match status" value="1"/>
</dbReference>
<organism evidence="3 4">
    <name type="scientific">Paenibacillus yanchengensis</name>
    <dbReference type="NCBI Taxonomy" id="2035833"/>
    <lineage>
        <taxon>Bacteria</taxon>
        <taxon>Bacillati</taxon>
        <taxon>Bacillota</taxon>
        <taxon>Bacilli</taxon>
        <taxon>Bacillales</taxon>
        <taxon>Paenibacillaceae</taxon>
        <taxon>Paenibacillus</taxon>
    </lineage>
</organism>
<dbReference type="InterPro" id="IPR018247">
    <property type="entry name" value="EF_Hand_1_Ca_BS"/>
</dbReference>
<evidence type="ECO:0000313" key="4">
    <source>
        <dbReference type="Proteomes" id="UP001597362"/>
    </source>
</evidence>